<dbReference type="GO" id="GO:0140359">
    <property type="term" value="F:ABC-type transporter activity"/>
    <property type="evidence" value="ECO:0007669"/>
    <property type="project" value="InterPro"/>
</dbReference>
<keyword evidence="1" id="KW-0472">Membrane</keyword>
<evidence type="ECO:0000313" key="3">
    <source>
        <dbReference type="Proteomes" id="UP000523087"/>
    </source>
</evidence>
<dbReference type="RefSeq" id="WP_181554657.1">
    <property type="nucleotide sequence ID" value="NZ_JACDUT010000001.1"/>
</dbReference>
<feature type="transmembrane region" description="Helical" evidence="1">
    <location>
        <begin position="110"/>
        <end position="132"/>
    </location>
</feature>
<feature type="transmembrane region" description="Helical" evidence="1">
    <location>
        <begin position="288"/>
        <end position="308"/>
    </location>
</feature>
<sequence length="315" mass="35842">MPSIISLIQNENMKIYRRISTWFMIGLLALATLAGALITKATHKEQQNWKAGVASEIQTLKEQLSDEKLPKMYKNHLEQQLKINEYRLEHDIRPVPSNSFWGYMVNSADMIQLITLFTIIVAAGSIASEFSWGTIKLLLIRPASRSKILLSKYAATLLFAFCMLLLLLMFSSIISAIVFGIDHIRTPYLAYQNGNVVETNMLFHVIRVYGLNCATLVMMTTFAFMISAIFRNSSLAIGLAIFLMFVGTEVTALLAMKFKWAKYLLFANTDLLRYIDGVPLVKGMTMSFSILMLFVYFIVFNSFTWLIFRKRDIAA</sequence>
<feature type="transmembrane region" description="Helical" evidence="1">
    <location>
        <begin position="201"/>
        <end position="224"/>
    </location>
</feature>
<feature type="transmembrane region" description="Helical" evidence="1">
    <location>
        <begin position="236"/>
        <end position="256"/>
    </location>
</feature>
<comment type="caution">
    <text evidence="2">The sequence shown here is derived from an EMBL/GenBank/DDBJ whole genome shotgun (WGS) entry which is preliminary data.</text>
</comment>
<keyword evidence="1" id="KW-1133">Transmembrane helix</keyword>
<dbReference type="EMBL" id="JACDUT010000001">
    <property type="protein sequence ID" value="MBA2873748.1"/>
    <property type="molecule type" value="Genomic_DNA"/>
</dbReference>
<dbReference type="Pfam" id="PF12679">
    <property type="entry name" value="ABC2_membrane_2"/>
    <property type="match status" value="1"/>
</dbReference>
<dbReference type="PANTHER" id="PTHR37305">
    <property type="entry name" value="INTEGRAL MEMBRANE PROTEIN-RELATED"/>
    <property type="match status" value="1"/>
</dbReference>
<reference evidence="2 3" key="1">
    <citation type="submission" date="2020-07" db="EMBL/GenBank/DDBJ databases">
        <title>Genomic Encyclopedia of Type Strains, Phase IV (KMG-IV): sequencing the most valuable type-strain genomes for metagenomic binning, comparative biology and taxonomic classification.</title>
        <authorList>
            <person name="Goeker M."/>
        </authorList>
    </citation>
    <scope>NUCLEOTIDE SEQUENCE [LARGE SCALE GENOMIC DNA]</scope>
    <source>
        <strain evidence="2 3">DSM 15730</strain>
    </source>
</reference>
<gene>
    <name evidence="2" type="ORF">HNR31_000500</name>
</gene>
<organism evidence="2 3">
    <name type="scientific">Thermaerobacillus caldiproteolyticus</name>
    <dbReference type="NCBI Taxonomy" id="247480"/>
    <lineage>
        <taxon>Bacteria</taxon>
        <taxon>Bacillati</taxon>
        <taxon>Bacillota</taxon>
        <taxon>Bacilli</taxon>
        <taxon>Bacillales</taxon>
        <taxon>Anoxybacillaceae</taxon>
        <taxon>Thermaerobacillus</taxon>
    </lineage>
</organism>
<dbReference type="Proteomes" id="UP000523087">
    <property type="component" value="Unassembled WGS sequence"/>
</dbReference>
<dbReference type="GO" id="GO:0005886">
    <property type="term" value="C:plasma membrane"/>
    <property type="evidence" value="ECO:0007669"/>
    <property type="project" value="UniProtKB-SubCell"/>
</dbReference>
<dbReference type="PANTHER" id="PTHR37305:SF1">
    <property type="entry name" value="MEMBRANE PROTEIN"/>
    <property type="match status" value="1"/>
</dbReference>
<name>A0A7V9Z4C4_9BACL</name>
<feature type="transmembrane region" description="Helical" evidence="1">
    <location>
        <begin position="153"/>
        <end position="181"/>
    </location>
</feature>
<keyword evidence="3" id="KW-1185">Reference proteome</keyword>
<accession>A0A7V9Z4C4</accession>
<protein>
    <submittedName>
        <fullName evidence="2">ABC-2 type transport system permease protein</fullName>
    </submittedName>
</protein>
<evidence type="ECO:0000313" key="2">
    <source>
        <dbReference type="EMBL" id="MBA2873748.1"/>
    </source>
</evidence>
<keyword evidence="1" id="KW-0812">Transmembrane</keyword>
<dbReference type="AlphaFoldDB" id="A0A7V9Z4C4"/>
<proteinExistence type="predicted"/>
<feature type="transmembrane region" description="Helical" evidence="1">
    <location>
        <begin position="21"/>
        <end position="39"/>
    </location>
</feature>
<evidence type="ECO:0000256" key="1">
    <source>
        <dbReference type="SAM" id="Phobius"/>
    </source>
</evidence>